<reference evidence="1 2" key="1">
    <citation type="journal article" date="2011" name="Science">
        <title>Comparative functional genomics of the fission yeasts.</title>
        <authorList>
            <person name="Rhind N."/>
            <person name="Chen Z."/>
            <person name="Yassour M."/>
            <person name="Thompson D.A."/>
            <person name="Haas B.J."/>
            <person name="Habib N."/>
            <person name="Wapinski I."/>
            <person name="Roy S."/>
            <person name="Lin M.F."/>
            <person name="Heiman D.I."/>
            <person name="Young S.K."/>
            <person name="Furuya K."/>
            <person name="Guo Y."/>
            <person name="Pidoux A."/>
            <person name="Chen H.M."/>
            <person name="Robbertse B."/>
            <person name="Goldberg J.M."/>
            <person name="Aoki K."/>
            <person name="Bayne E.H."/>
            <person name="Berlin A.M."/>
            <person name="Desjardins C.A."/>
            <person name="Dobbs E."/>
            <person name="Dukaj L."/>
            <person name="Fan L."/>
            <person name="FitzGerald M.G."/>
            <person name="French C."/>
            <person name="Gujja S."/>
            <person name="Hansen K."/>
            <person name="Keifenheim D."/>
            <person name="Levin J.Z."/>
            <person name="Mosher R.A."/>
            <person name="Mueller C.A."/>
            <person name="Pfiffner J."/>
            <person name="Priest M."/>
            <person name="Russ C."/>
            <person name="Smialowska A."/>
            <person name="Swoboda P."/>
            <person name="Sykes S.M."/>
            <person name="Vaughn M."/>
            <person name="Vengrova S."/>
            <person name="Yoder R."/>
            <person name="Zeng Q."/>
            <person name="Allshire R."/>
            <person name="Baulcombe D."/>
            <person name="Birren B.W."/>
            <person name="Brown W."/>
            <person name="Ekwall K."/>
            <person name="Kellis M."/>
            <person name="Leatherwood J."/>
            <person name="Levin H."/>
            <person name="Margalit H."/>
            <person name="Martienssen R."/>
            <person name="Nieduszynski C.A."/>
            <person name="Spatafora J.W."/>
            <person name="Friedman N."/>
            <person name="Dalgaard J.Z."/>
            <person name="Baumann P."/>
            <person name="Niki H."/>
            <person name="Regev A."/>
            <person name="Nusbaum C."/>
        </authorList>
    </citation>
    <scope>NUCLEOTIDE SEQUENCE [LARGE SCALE GENOMIC DNA]</scope>
    <source>
        <strain evidence="2">yFS275 / FY16936</strain>
    </source>
</reference>
<evidence type="ECO:0000313" key="1">
    <source>
        <dbReference type="EMBL" id="EQC53063.1"/>
    </source>
</evidence>
<dbReference type="InterPro" id="IPR021719">
    <property type="entry name" value="Prot_inh_I78"/>
</dbReference>
<keyword evidence="2" id="KW-1185">Reference proteome</keyword>
<dbReference type="PANTHER" id="PTHR39600">
    <property type="entry name" value="PEPTIDASE INHIBITOR I78 FAMILY PROTEIN"/>
    <property type="match status" value="1"/>
</dbReference>
<dbReference type="Gene3D" id="3.30.10.10">
    <property type="entry name" value="Trypsin Inhibitor V, subunit A"/>
    <property type="match status" value="1"/>
</dbReference>
<evidence type="ECO:0000313" key="2">
    <source>
        <dbReference type="Proteomes" id="UP000001744"/>
    </source>
</evidence>
<dbReference type="OMA" id="PRNTYPK"/>
<dbReference type="Proteomes" id="UP000001744">
    <property type="component" value="Unassembled WGS sequence"/>
</dbReference>
<sequence length="70" mass="8179">MPLDTSEMDKFVGKKLFPNKDDQRNTVNVNELPGFYRVVRPGMMVTRDFHENRYNFHTDDSGTITRVSRG</sequence>
<organism evidence="1 2">
    <name type="scientific">Schizosaccharomyces japonicus (strain yFS275 / FY16936)</name>
    <name type="common">Fission yeast</name>
    <dbReference type="NCBI Taxonomy" id="402676"/>
    <lineage>
        <taxon>Eukaryota</taxon>
        <taxon>Fungi</taxon>
        <taxon>Dikarya</taxon>
        <taxon>Ascomycota</taxon>
        <taxon>Taphrinomycotina</taxon>
        <taxon>Schizosaccharomycetes</taxon>
        <taxon>Schizosaccharomycetales</taxon>
        <taxon>Schizosaccharomycetaceae</taxon>
        <taxon>Schizosaccharomyces</taxon>
    </lineage>
</organism>
<dbReference type="OrthoDB" id="10013825at2759"/>
<dbReference type="VEuPathDB" id="FungiDB:SJAG_05558"/>
<dbReference type="Pfam" id="PF11720">
    <property type="entry name" value="Inhibitor_I78"/>
    <property type="match status" value="1"/>
</dbReference>
<accession>T0TB56</accession>
<gene>
    <name evidence="1" type="ORF">SJAG_05558</name>
</gene>
<protein>
    <submittedName>
        <fullName evidence="1">Fungal protein</fullName>
    </submittedName>
</protein>
<dbReference type="PANTHER" id="PTHR39600:SF1">
    <property type="entry name" value="PEPTIDASE INHIBITOR I78 FAMILY PROTEIN"/>
    <property type="match status" value="1"/>
</dbReference>
<dbReference type="HOGENOM" id="CLU_162852_1_1_1"/>
<dbReference type="AlphaFoldDB" id="T0TB56"/>
<name>T0TB56_SCHJY</name>
<proteinExistence type="predicted"/>
<dbReference type="JaponicusDB" id="SJAG_05558"/>
<dbReference type="RefSeq" id="XP_011048972.1">
    <property type="nucleotide sequence ID" value="XM_011050670.1"/>
</dbReference>
<dbReference type="EMBL" id="KE651166">
    <property type="protein sequence ID" value="EQC53063.1"/>
    <property type="molecule type" value="Genomic_DNA"/>
</dbReference>
<dbReference type="GeneID" id="22831078"/>